<dbReference type="InterPro" id="IPR050634">
    <property type="entry name" value="DNA_Topoisomerase_II"/>
</dbReference>
<evidence type="ECO:0000256" key="10">
    <source>
        <dbReference type="ARBA" id="ARBA00022842"/>
    </source>
</evidence>
<dbReference type="PANTHER" id="PTHR10169:SF38">
    <property type="entry name" value="DNA TOPOISOMERASE 2"/>
    <property type="match status" value="1"/>
</dbReference>
<evidence type="ECO:0000256" key="13">
    <source>
        <dbReference type="ARBA" id="ARBA00023235"/>
    </source>
</evidence>
<comment type="caution">
    <text evidence="20">The sequence shown here is derived from an EMBL/GenBank/DDBJ whole genome shotgun (WGS) entry which is preliminary data.</text>
</comment>
<evidence type="ECO:0000259" key="18">
    <source>
        <dbReference type="PROSITE" id="PS50880"/>
    </source>
</evidence>
<feature type="compositionally biased region" description="Low complexity" evidence="17">
    <location>
        <begin position="1652"/>
        <end position="1672"/>
    </location>
</feature>
<dbReference type="Gene3D" id="1.10.268.10">
    <property type="entry name" value="Topoisomerase, domain 3"/>
    <property type="match status" value="1"/>
</dbReference>
<dbReference type="GeneID" id="42004872"/>
<comment type="catalytic activity">
    <reaction evidence="1 15 16">
        <text>ATP-dependent breakage, passage and rejoining of double-stranded DNA.</text>
        <dbReference type="EC" id="5.6.2.2"/>
    </reaction>
</comment>
<dbReference type="SUPFAM" id="SSF55874">
    <property type="entry name" value="ATPase domain of HSP90 chaperone/DNA topoisomerase II/histidine kinase"/>
    <property type="match status" value="1"/>
</dbReference>
<dbReference type="PROSITE" id="PS50880">
    <property type="entry name" value="TOPRIM"/>
    <property type="match status" value="1"/>
</dbReference>
<dbReference type="SUPFAM" id="SSF56719">
    <property type="entry name" value="Type II DNA topoisomerase"/>
    <property type="match status" value="1"/>
</dbReference>
<feature type="region of interest" description="Disordered" evidence="17">
    <location>
        <begin position="1115"/>
        <end position="1142"/>
    </location>
</feature>
<dbReference type="Pfam" id="PF02518">
    <property type="entry name" value="HATPase_c"/>
    <property type="match status" value="1"/>
</dbReference>
<feature type="compositionally biased region" description="Basic and acidic residues" evidence="17">
    <location>
        <begin position="42"/>
        <end position="57"/>
    </location>
</feature>
<dbReference type="GO" id="GO:0005524">
    <property type="term" value="F:ATP binding"/>
    <property type="evidence" value="ECO:0007669"/>
    <property type="project" value="UniProtKB-UniRule"/>
</dbReference>
<dbReference type="InterPro" id="IPR013757">
    <property type="entry name" value="Topo_IIA_A_a_sf"/>
</dbReference>
<keyword evidence="8 16" id="KW-0547">Nucleotide-binding</keyword>
<feature type="compositionally biased region" description="Polar residues" evidence="17">
    <location>
        <begin position="1583"/>
        <end position="1594"/>
    </location>
</feature>
<dbReference type="PROSITE" id="PS00177">
    <property type="entry name" value="TOPOISOMERASE_II"/>
    <property type="match status" value="1"/>
</dbReference>
<evidence type="ECO:0000313" key="21">
    <source>
        <dbReference type="Proteomes" id="UP000319731"/>
    </source>
</evidence>
<dbReference type="SMART" id="SM00434">
    <property type="entry name" value="TOP4c"/>
    <property type="match status" value="1"/>
</dbReference>
<name>A0A507C1B8_9FUNG</name>
<feature type="active site" description="O-(5'-phospho-DNA)-tyrosine intermediate" evidence="15">
    <location>
        <position position="836"/>
    </location>
</feature>
<dbReference type="InterPro" id="IPR001241">
    <property type="entry name" value="Topo_IIA"/>
</dbReference>
<dbReference type="OrthoDB" id="276498at2759"/>
<dbReference type="InterPro" id="IPR013506">
    <property type="entry name" value="Topo_IIA_bsu_dom2"/>
</dbReference>
<evidence type="ECO:0000256" key="6">
    <source>
        <dbReference type="ARBA" id="ARBA00019635"/>
    </source>
</evidence>
<evidence type="ECO:0000256" key="15">
    <source>
        <dbReference type="PROSITE-ProRule" id="PRU01384"/>
    </source>
</evidence>
<evidence type="ECO:0000256" key="11">
    <source>
        <dbReference type="ARBA" id="ARBA00023029"/>
    </source>
</evidence>
<evidence type="ECO:0000256" key="3">
    <source>
        <dbReference type="ARBA" id="ARBA00001946"/>
    </source>
</evidence>
<proteinExistence type="inferred from homology"/>
<dbReference type="GO" id="GO:0005634">
    <property type="term" value="C:nucleus"/>
    <property type="evidence" value="ECO:0007669"/>
    <property type="project" value="TreeGrafter"/>
</dbReference>
<dbReference type="Pfam" id="PF01751">
    <property type="entry name" value="Toprim"/>
    <property type="match status" value="1"/>
</dbReference>
<keyword evidence="10" id="KW-0460">Magnesium</keyword>
<evidence type="ECO:0000256" key="14">
    <source>
        <dbReference type="ARBA" id="ARBA00053943"/>
    </source>
</evidence>
<dbReference type="InterPro" id="IPR018522">
    <property type="entry name" value="TopoIIA_CS"/>
</dbReference>
<evidence type="ECO:0000256" key="2">
    <source>
        <dbReference type="ARBA" id="ARBA00001913"/>
    </source>
</evidence>
<feature type="compositionally biased region" description="Acidic residues" evidence="17">
    <location>
        <begin position="1640"/>
        <end position="1651"/>
    </location>
</feature>
<dbReference type="GO" id="GO:0000712">
    <property type="term" value="P:resolution of meiotic recombination intermediates"/>
    <property type="evidence" value="ECO:0007669"/>
    <property type="project" value="TreeGrafter"/>
</dbReference>
<dbReference type="CDD" id="cd16930">
    <property type="entry name" value="HATPase_TopII-like"/>
    <property type="match status" value="1"/>
</dbReference>
<dbReference type="Pfam" id="PF00521">
    <property type="entry name" value="DNA_topoisoIV"/>
    <property type="match status" value="1"/>
</dbReference>
<dbReference type="CDD" id="cd03365">
    <property type="entry name" value="TOPRIM_TopoIIA"/>
    <property type="match status" value="1"/>
</dbReference>
<dbReference type="Pfam" id="PF16898">
    <property type="entry name" value="TOPRIM_C"/>
    <property type="match status" value="1"/>
</dbReference>
<dbReference type="Gene3D" id="3.30.230.10">
    <property type="match status" value="1"/>
</dbReference>
<dbReference type="GO" id="GO:0006265">
    <property type="term" value="P:DNA topological change"/>
    <property type="evidence" value="ECO:0007669"/>
    <property type="project" value="UniProtKB-UniRule"/>
</dbReference>
<feature type="compositionally biased region" description="Basic and acidic residues" evidence="17">
    <location>
        <begin position="1328"/>
        <end position="1383"/>
    </location>
</feature>
<dbReference type="InterPro" id="IPR020568">
    <property type="entry name" value="Ribosomal_Su5_D2-typ_SF"/>
</dbReference>
<evidence type="ECO:0000256" key="8">
    <source>
        <dbReference type="ARBA" id="ARBA00022741"/>
    </source>
</evidence>
<comment type="cofactor">
    <cofactor evidence="3">
        <name>Mg(2+)</name>
        <dbReference type="ChEBI" id="CHEBI:18420"/>
    </cofactor>
</comment>
<dbReference type="Gene3D" id="3.30.1490.30">
    <property type="match status" value="1"/>
</dbReference>
<evidence type="ECO:0000256" key="12">
    <source>
        <dbReference type="ARBA" id="ARBA00023125"/>
    </source>
</evidence>
<organism evidence="20 21">
    <name type="scientific">Synchytrium microbalum</name>
    <dbReference type="NCBI Taxonomy" id="1806994"/>
    <lineage>
        <taxon>Eukaryota</taxon>
        <taxon>Fungi</taxon>
        <taxon>Fungi incertae sedis</taxon>
        <taxon>Chytridiomycota</taxon>
        <taxon>Chytridiomycota incertae sedis</taxon>
        <taxon>Chytridiomycetes</taxon>
        <taxon>Synchytriales</taxon>
        <taxon>Synchytriaceae</taxon>
        <taxon>Synchytrium</taxon>
    </lineage>
</organism>
<comment type="similarity">
    <text evidence="4 16">Belongs to the type II topoisomerase family.</text>
</comment>
<dbReference type="InterPro" id="IPR003594">
    <property type="entry name" value="HATPase_dom"/>
</dbReference>
<keyword evidence="11 15" id="KW-0799">Topoisomerase</keyword>
<keyword evidence="13 15" id="KW-0413">Isomerase</keyword>
<dbReference type="InterPro" id="IPR006171">
    <property type="entry name" value="TOPRIM_dom"/>
</dbReference>
<dbReference type="Pfam" id="PF00204">
    <property type="entry name" value="DNA_gyraseB"/>
    <property type="match status" value="1"/>
</dbReference>
<keyword evidence="12 15" id="KW-0238">DNA-binding</keyword>
<dbReference type="FunFam" id="3.30.1490.30:FF:000001">
    <property type="entry name" value="DNA topoisomerase 2"/>
    <property type="match status" value="1"/>
</dbReference>
<keyword evidence="9 16" id="KW-0067">ATP-binding</keyword>
<dbReference type="PANTHER" id="PTHR10169">
    <property type="entry name" value="DNA TOPOISOMERASE/GYRASE"/>
    <property type="match status" value="1"/>
</dbReference>
<evidence type="ECO:0000256" key="16">
    <source>
        <dbReference type="RuleBase" id="RU362094"/>
    </source>
</evidence>
<feature type="compositionally biased region" description="Gly residues" evidence="17">
    <location>
        <begin position="1683"/>
        <end position="1693"/>
    </location>
</feature>
<accession>A0A507C1B8</accession>
<evidence type="ECO:0000259" key="19">
    <source>
        <dbReference type="PROSITE" id="PS52040"/>
    </source>
</evidence>
<feature type="compositionally biased region" description="Low complexity" evidence="17">
    <location>
        <begin position="1297"/>
        <end position="1327"/>
    </location>
</feature>
<dbReference type="InterPro" id="IPR013760">
    <property type="entry name" value="Topo_IIA-like_dom_sf"/>
</dbReference>
<reference evidence="20 21" key="1">
    <citation type="journal article" date="2019" name="Sci. Rep.">
        <title>Comparative genomics of chytrid fungi reveal insights into the obligate biotrophic and pathogenic lifestyle of Synchytrium endobioticum.</title>
        <authorList>
            <person name="van de Vossenberg B.T.L.H."/>
            <person name="Warris S."/>
            <person name="Nguyen H.D.T."/>
            <person name="van Gent-Pelzer M.P.E."/>
            <person name="Joly D.L."/>
            <person name="van de Geest H.C."/>
            <person name="Bonants P.J.M."/>
            <person name="Smith D.S."/>
            <person name="Levesque C.A."/>
            <person name="van der Lee T.A.J."/>
        </authorList>
    </citation>
    <scope>NUCLEOTIDE SEQUENCE [LARGE SCALE GENOMIC DNA]</scope>
    <source>
        <strain evidence="20 21">JEL517</strain>
    </source>
</reference>
<dbReference type="GO" id="GO:0000819">
    <property type="term" value="P:sister chromatid segregation"/>
    <property type="evidence" value="ECO:0007669"/>
    <property type="project" value="TreeGrafter"/>
</dbReference>
<dbReference type="InterPro" id="IPR002205">
    <property type="entry name" value="Topo_IIA_dom_A"/>
</dbReference>
<feature type="compositionally biased region" description="Polar residues" evidence="17">
    <location>
        <begin position="1398"/>
        <end position="1412"/>
    </location>
</feature>
<dbReference type="FunFam" id="3.90.199.10:FF:000002">
    <property type="entry name" value="DNA topoisomerase 2"/>
    <property type="match status" value="1"/>
</dbReference>
<feature type="domain" description="Topo IIA-type catalytic" evidence="19">
    <location>
        <begin position="745"/>
        <end position="1197"/>
    </location>
</feature>
<feature type="region of interest" description="Disordered" evidence="17">
    <location>
        <begin position="1398"/>
        <end position="1427"/>
    </location>
</feature>
<dbReference type="SMART" id="SM00387">
    <property type="entry name" value="HATPase_c"/>
    <property type="match status" value="1"/>
</dbReference>
<comment type="subunit">
    <text evidence="16">Homodimer.</text>
</comment>
<keyword evidence="21" id="KW-1185">Reference proteome</keyword>
<comment type="cofactor">
    <cofactor evidence="2">
        <name>Ca(2+)</name>
        <dbReference type="ChEBI" id="CHEBI:29108"/>
    </cofactor>
</comment>
<evidence type="ECO:0000256" key="5">
    <source>
        <dbReference type="ARBA" id="ARBA00012895"/>
    </source>
</evidence>
<dbReference type="PRINTS" id="PR01158">
    <property type="entry name" value="TOPISMRASEII"/>
</dbReference>
<feature type="compositionally biased region" description="Acidic residues" evidence="17">
    <location>
        <begin position="1557"/>
        <end position="1573"/>
    </location>
</feature>
<feature type="compositionally biased region" description="Polar residues" evidence="17">
    <location>
        <begin position="1498"/>
        <end position="1508"/>
    </location>
</feature>
<dbReference type="SMART" id="SM00433">
    <property type="entry name" value="TOP2c"/>
    <property type="match status" value="1"/>
</dbReference>
<dbReference type="GO" id="GO:0003677">
    <property type="term" value="F:DNA binding"/>
    <property type="evidence" value="ECO:0007669"/>
    <property type="project" value="UniProtKB-UniRule"/>
</dbReference>
<dbReference type="CDD" id="cd00187">
    <property type="entry name" value="TOP4c"/>
    <property type="match status" value="1"/>
</dbReference>
<feature type="compositionally biased region" description="Low complexity" evidence="17">
    <location>
        <begin position="1241"/>
        <end position="1257"/>
    </location>
</feature>
<dbReference type="EC" id="5.6.2.2" evidence="5 16"/>
<evidence type="ECO:0000256" key="7">
    <source>
        <dbReference type="ARBA" id="ARBA00022723"/>
    </source>
</evidence>
<comment type="function">
    <text evidence="14 16">Control of topological states of DNA by transient breakage and subsequent rejoining of DNA strands. Topoisomerase II makes double-strand breaks.</text>
</comment>
<dbReference type="InterPro" id="IPR014721">
    <property type="entry name" value="Ribsml_uS5_D2-typ_fold_subgr"/>
</dbReference>
<dbReference type="FunFam" id="3.30.1360.40:FF:000003">
    <property type="entry name" value="DNA topoisomerase 2"/>
    <property type="match status" value="1"/>
</dbReference>
<gene>
    <name evidence="20" type="ORF">SmJEL517_g03647</name>
</gene>
<dbReference type="FunFam" id="3.30.230.10:FF:000008">
    <property type="entry name" value="DNA topoisomerase 2"/>
    <property type="match status" value="1"/>
</dbReference>
<feature type="region of interest" description="Disordered" evidence="17">
    <location>
        <begin position="1445"/>
        <end position="1701"/>
    </location>
</feature>
<dbReference type="InterPro" id="IPR031660">
    <property type="entry name" value="TOPRIM_C"/>
</dbReference>
<dbReference type="PRINTS" id="PR00418">
    <property type="entry name" value="TPI2FAMILY"/>
</dbReference>
<sequence>MTSDDEGDSDTYSDQDQDSDFQDDHTKKPTAAAPKSNAAKRKAQDDLDVRDVDDPNDHGSSSTNKKNPNKKKAKTLEETYQRVSQLEHILLRPDSYVGSVMSNAQPMWVYEDDQMVFKTVNIVPGLYKIFDEILSNAADNKVNDPSMDQIKVTIDQSKNTISVYNNGTGIPVEIHAAEKMYVPEMIFGHLLTSSNYDDEQKKVTGGRNGYGAKLCNIFSKEFIVETSHAESKKKFKQVFRENMSQRDKPSITNAAKNDFTRITFKPDLARFGMEVLDDDIISLMKKRVYDMAGILTGVKVFLNDEQITIKGFKQYVNLYLKGTTEDGSKHEVIIERPHERWEVAFTLSDGQFQQVSFVNSICTSKGGFHVNHVTDQIVKQIMEAAVKKTKTATGTIKPQQIKNHMWIFVNCQIENPSFDSQTKENMTAKVSQFGSKCTLTEAFMKKVLKSGIVDNIMTLAKAKQDLQLKKTDGVKRSRISGIPKLDDANNAGTKNARHCTLILTEGDSAKALAVSGLSVIGRDNFGVFPLRGKLLNVRDAAHKSLVDNAEINNLKKIMGLQHNKVYASVEGLRYGHLMLMTDQDHDGSHIKGLLINFLDHYWPSLLKIPGFLLEFITPIVKVTKGPRDLSFYTIPEYEQWKEDTAGGKGWNIKYYKGLGTSTAADARKYFSRMDSHKKPFKSANENDRNAIDLAFNKKKTDDRKEWIGGYIPGTFLDNRAAAIKIEDFVNKELILFSMADNIRSIPSLVDGFKPGHRKVLFACFKRNLVKNEIKVAQLAGYVAEHSAYHHGEQSLQATIIGLAQDYVGANNINLLEPRGQFGTRLQGGKDAANGRYIFTLLSPVARMLFHPADDNLVTYLNEENMKIEPEWYIPILPLILVNGAEGIGTGWATSVPNYHPIDVAENLKRRMDGLDFKIMHPWYRGFKGTIEQVGADKYKLSGIISQLDDTTLEITELPIGSWTQTYKEFLEVMLIGKENVEPTIKDYKEYHTDTTVHFVISLSEEKMKQVLEEGLEKKFKMTSNKATTNMVLFNKDGILTKYRSVDDIMTEYYDLRLDLYEKRKAFLVKQLEQEYTKLDNQVRFIYDVIIGNIKVQNRPRKDIYRDLKSHGYATISKDGTVGDHQSLDGEDDEGEVDDGGDDDENAIAHGYDYLLSMPIWNLTSEKMKKLEAERDKKRFALEELEGTPVKDLWRTDLDAFIAEWNKTEVDRTDRETATMSKVLKGKGKITASKTISKPRKSSTGGASKKAATSSSTTSKRKNEDESDDDVSFDGGDDDEVPTRDNTDDEMEDANDLVVVKPKASSKAAVKKPPTAAATTKEASSSNTAKKDETGKSADSIKKKVDSSSEGSNEAKKAAESSKGTSDVKKVDSGKAVNESKKILELGTKRASLSTFLNKVPSSKTESTVTATEQPKPPKVIDLDGDSDDDWNSVAAITTVKLPIKKNTTTPTSLSSSSRQASPDVAVVGVKHGTKPTKAWNPVVNVDDDDPVVVKFPTRNGSSVDQSKNVGDDDKQTSRNRLFSFGSIENDDKDDDNDDTDSSTRLPKRRSVYSNAVDSDDEEHDKESSSDDDVGGARDFLTKHINSPPSSRAIVSTSSPSKRKRSSSNSNNRSEGGSASKRRKSGANSNGVAKSRRVVSDDDEDDHDEDAVVVETSSSRRASTARSTRGRVSYVMKADEDDIGGGGDGVNGGGDESEFEMD</sequence>
<evidence type="ECO:0000256" key="4">
    <source>
        <dbReference type="ARBA" id="ARBA00011080"/>
    </source>
</evidence>
<evidence type="ECO:0000256" key="1">
    <source>
        <dbReference type="ARBA" id="ARBA00000185"/>
    </source>
</evidence>
<feature type="region of interest" description="Disordered" evidence="17">
    <location>
        <begin position="1"/>
        <end position="74"/>
    </location>
</feature>
<feature type="compositionally biased region" description="Acidic residues" evidence="17">
    <location>
        <begin position="1264"/>
        <end position="1279"/>
    </location>
</feature>
<evidence type="ECO:0000313" key="20">
    <source>
        <dbReference type="EMBL" id="TPX33492.1"/>
    </source>
</evidence>
<dbReference type="STRING" id="1806994.A0A507C1B8"/>
<feature type="compositionally biased region" description="Acidic residues" evidence="17">
    <location>
        <begin position="1128"/>
        <end position="1142"/>
    </location>
</feature>
<dbReference type="InterPro" id="IPR013758">
    <property type="entry name" value="Topo_IIA_A/C_ab"/>
</dbReference>
<protein>
    <recommendedName>
        <fullName evidence="6 16">DNA topoisomerase 2</fullName>
        <ecNumber evidence="5 16">5.6.2.2</ecNumber>
    </recommendedName>
</protein>
<feature type="region of interest" description="Disordered" evidence="17">
    <location>
        <begin position="1212"/>
        <end position="1383"/>
    </location>
</feature>
<feature type="compositionally biased region" description="Acidic residues" evidence="17">
    <location>
        <begin position="1528"/>
        <end position="1540"/>
    </location>
</feature>
<dbReference type="SUPFAM" id="SSF54211">
    <property type="entry name" value="Ribosomal protein S5 domain 2-like"/>
    <property type="match status" value="1"/>
</dbReference>
<dbReference type="RefSeq" id="XP_031024467.1">
    <property type="nucleotide sequence ID" value="XM_031169575.1"/>
</dbReference>
<dbReference type="InterPro" id="IPR036890">
    <property type="entry name" value="HATPase_C_sf"/>
</dbReference>
<dbReference type="Gene3D" id="3.90.199.10">
    <property type="entry name" value="Topoisomerase II, domain 5"/>
    <property type="match status" value="1"/>
</dbReference>
<dbReference type="EMBL" id="QEAO01000020">
    <property type="protein sequence ID" value="TPX33492.1"/>
    <property type="molecule type" value="Genomic_DNA"/>
</dbReference>
<dbReference type="Gene3D" id="3.40.50.670">
    <property type="match status" value="1"/>
</dbReference>
<dbReference type="InterPro" id="IPR034157">
    <property type="entry name" value="TOPRIM_TopoII"/>
</dbReference>
<evidence type="ECO:0000256" key="9">
    <source>
        <dbReference type="ARBA" id="ARBA00022840"/>
    </source>
</evidence>
<evidence type="ECO:0000256" key="17">
    <source>
        <dbReference type="SAM" id="MobiDB-lite"/>
    </source>
</evidence>
<dbReference type="FunFam" id="3.40.50.670:FF:000001">
    <property type="entry name" value="DNA topoisomerase 2"/>
    <property type="match status" value="2"/>
</dbReference>
<dbReference type="GO" id="GO:0046872">
    <property type="term" value="F:metal ion binding"/>
    <property type="evidence" value="ECO:0007669"/>
    <property type="project" value="UniProtKB-KW"/>
</dbReference>
<feature type="domain" description="Toprim" evidence="18">
    <location>
        <begin position="499"/>
        <end position="613"/>
    </location>
</feature>
<dbReference type="Gene3D" id="3.30.1360.40">
    <property type="match status" value="1"/>
</dbReference>
<keyword evidence="7" id="KW-0479">Metal-binding</keyword>
<feature type="compositionally biased region" description="Low complexity" evidence="17">
    <location>
        <begin position="1606"/>
        <end position="1618"/>
    </location>
</feature>
<dbReference type="InterPro" id="IPR013759">
    <property type="entry name" value="Topo_IIA_B_C"/>
</dbReference>
<dbReference type="PROSITE" id="PS52040">
    <property type="entry name" value="TOPO_IIA"/>
    <property type="match status" value="1"/>
</dbReference>
<feature type="compositionally biased region" description="Low complexity" evidence="17">
    <location>
        <begin position="1447"/>
        <end position="1457"/>
    </location>
</feature>
<dbReference type="Gene3D" id="3.30.565.10">
    <property type="entry name" value="Histidine kinase-like ATPase, C-terminal domain"/>
    <property type="match status" value="1"/>
</dbReference>
<dbReference type="InterPro" id="IPR001154">
    <property type="entry name" value="TopoII_euk"/>
</dbReference>
<dbReference type="FunFam" id="3.30.565.10:FF:000004">
    <property type="entry name" value="DNA topoisomerase 2"/>
    <property type="match status" value="1"/>
</dbReference>
<dbReference type="GO" id="GO:0003918">
    <property type="term" value="F:DNA topoisomerase type II (double strand cut, ATP-hydrolyzing) activity"/>
    <property type="evidence" value="ECO:0007669"/>
    <property type="project" value="UniProtKB-UniRule"/>
</dbReference>
<feature type="compositionally biased region" description="Acidic residues" evidence="17">
    <location>
        <begin position="1"/>
        <end position="21"/>
    </location>
</feature>
<dbReference type="Proteomes" id="UP000319731">
    <property type="component" value="Unassembled WGS sequence"/>
</dbReference>
<dbReference type="CDD" id="cd03481">
    <property type="entry name" value="TopoIIA_Trans_ScTopoIIA"/>
    <property type="match status" value="1"/>
</dbReference>